<protein>
    <recommendedName>
        <fullName evidence="3">TraD/TraG TraM recognition site domain-containing protein</fullName>
    </recommendedName>
</protein>
<keyword evidence="2" id="KW-1185">Reference proteome</keyword>
<evidence type="ECO:0000313" key="1">
    <source>
        <dbReference type="EMBL" id="EHQ36444.1"/>
    </source>
</evidence>
<dbReference type="InterPro" id="IPR027417">
    <property type="entry name" value="P-loop_NTPase"/>
</dbReference>
<proteinExistence type="predicted"/>
<evidence type="ECO:0000313" key="2">
    <source>
        <dbReference type="Proteomes" id="UP000005741"/>
    </source>
</evidence>
<sequence>MNKQEGKGSRTIGFMVNQFWKKPGQHMIEIGQTGTGKTQGLYYILDGLVKWSPQSCIVWIDTAKTSEMLTLSKFRPLNLIIPEGCDIDIRPSVYVDEDGNEHKTKLNLKKTYLINYADVWHALDPDRINVISFSRFVRGHVANAKVVSRIFRELINMAYDYRIPTPMHIFIDEFQFVCPAKHMAKSHEHYAAGMDVIDSLYTMRSLKVRFVAAAQSWKVINTAARDSFPWILIRRGAQFTDGKLSRFNDLWAQTPTDKAWVGLPSRDYGEDRIKMPFYGDGERLGLVYYRGTLKTGKEEKAEPLKAEA</sequence>
<dbReference type="InParanoid" id="H1Z2P1"/>
<dbReference type="RefSeq" id="WP_004078722.1">
    <property type="nucleotide sequence ID" value="NZ_CM001436.1"/>
</dbReference>
<dbReference type="Gene3D" id="3.40.50.300">
    <property type="entry name" value="P-loop containing nucleotide triphosphate hydrolases"/>
    <property type="match status" value="1"/>
</dbReference>
<dbReference type="SUPFAM" id="SSF52540">
    <property type="entry name" value="P-loop containing nucleoside triphosphate hydrolases"/>
    <property type="match status" value="1"/>
</dbReference>
<organism evidence="1 2">
    <name type="scientific">Methanoplanus limicola DSM 2279</name>
    <dbReference type="NCBI Taxonomy" id="937775"/>
    <lineage>
        <taxon>Archaea</taxon>
        <taxon>Methanobacteriati</taxon>
        <taxon>Methanobacteriota</taxon>
        <taxon>Stenosarchaea group</taxon>
        <taxon>Methanomicrobia</taxon>
        <taxon>Methanomicrobiales</taxon>
        <taxon>Methanomicrobiaceae</taxon>
        <taxon>Methanoplanus</taxon>
    </lineage>
</organism>
<dbReference type="Proteomes" id="UP000005741">
    <property type="component" value="Chromosome"/>
</dbReference>
<evidence type="ECO:0008006" key="3">
    <source>
        <dbReference type="Google" id="ProtNLM"/>
    </source>
</evidence>
<gene>
    <name evidence="1" type="ORF">Metlim_2393</name>
</gene>
<reference evidence="1 2" key="1">
    <citation type="submission" date="2011-10" db="EMBL/GenBank/DDBJ databases">
        <title>The Improved High-Quality Draft genome of Methanoplanus limicola DSM 2279.</title>
        <authorList>
            <consortium name="US DOE Joint Genome Institute (JGI-PGF)"/>
            <person name="Lucas S."/>
            <person name="Copeland A."/>
            <person name="Lapidus A."/>
            <person name="Glavina del Rio T."/>
            <person name="Dalin E."/>
            <person name="Tice H."/>
            <person name="Bruce D."/>
            <person name="Goodwin L."/>
            <person name="Pitluck S."/>
            <person name="Peters L."/>
            <person name="Mikhailova N."/>
            <person name="Lu M."/>
            <person name="Kyrpides N."/>
            <person name="Mavromatis K."/>
            <person name="Ivanova N."/>
            <person name="Markowitz V."/>
            <person name="Cheng J.-F."/>
            <person name="Hugenholtz P."/>
            <person name="Woyke T."/>
            <person name="Wu D."/>
            <person name="Wirth R."/>
            <person name="Brambilla E.-M."/>
            <person name="Klenk H.-P."/>
            <person name="Eisen J.A."/>
        </authorList>
    </citation>
    <scope>NUCLEOTIDE SEQUENCE [LARGE SCALE GENOMIC DNA]</scope>
    <source>
        <strain evidence="1 2">DSM 2279</strain>
    </source>
</reference>
<dbReference type="STRING" id="937775.Metlim_2393"/>
<dbReference type="AlphaFoldDB" id="H1Z2P1"/>
<accession>H1Z2P1</accession>
<dbReference type="OrthoDB" id="130969at2157"/>
<dbReference type="HOGENOM" id="CLU_929421_0_0_2"/>
<dbReference type="EMBL" id="CM001436">
    <property type="protein sequence ID" value="EHQ36444.1"/>
    <property type="molecule type" value="Genomic_DNA"/>
</dbReference>
<name>H1Z2P1_9EURY</name>